<protein>
    <submittedName>
        <fullName evidence="3">Calcineurin-like phosphoesterase superfamily domain protein</fullName>
    </submittedName>
</protein>
<dbReference type="Pfam" id="PF12850">
    <property type="entry name" value="Metallophos_2"/>
    <property type="match status" value="1"/>
</dbReference>
<dbReference type="AlphaFoldDB" id="A0A0L6CTJ0"/>
<organism evidence="3 4">
    <name type="scientific">Roseovarius tolerans</name>
    <dbReference type="NCBI Taxonomy" id="74031"/>
    <lineage>
        <taxon>Bacteria</taxon>
        <taxon>Pseudomonadati</taxon>
        <taxon>Pseudomonadota</taxon>
        <taxon>Alphaproteobacteria</taxon>
        <taxon>Rhodobacterales</taxon>
        <taxon>Roseobacteraceae</taxon>
        <taxon>Roseovarius</taxon>
    </lineage>
</organism>
<evidence type="ECO:0000256" key="1">
    <source>
        <dbReference type="ARBA" id="ARBA00008950"/>
    </source>
</evidence>
<dbReference type="STRING" id="74031.SAMN04488077_102276"/>
<evidence type="ECO:0000313" key="4">
    <source>
        <dbReference type="Proteomes" id="UP000037046"/>
    </source>
</evidence>
<dbReference type="RefSeq" id="WP_050663279.1">
    <property type="nucleotide sequence ID" value="NZ_CP118494.1"/>
</dbReference>
<gene>
    <name evidence="3" type="ORF">ROTO_24020</name>
</gene>
<feature type="domain" description="Calcineurin-like phosphoesterase" evidence="2">
    <location>
        <begin position="36"/>
        <end position="215"/>
    </location>
</feature>
<dbReference type="Gene3D" id="3.60.21.10">
    <property type="match status" value="1"/>
</dbReference>
<dbReference type="InterPro" id="IPR029052">
    <property type="entry name" value="Metallo-depent_PP-like"/>
</dbReference>
<dbReference type="EMBL" id="LGVV01000033">
    <property type="protein sequence ID" value="KNX41026.1"/>
    <property type="molecule type" value="Genomic_DNA"/>
</dbReference>
<dbReference type="SUPFAM" id="SSF56300">
    <property type="entry name" value="Metallo-dependent phosphatases"/>
    <property type="match status" value="1"/>
</dbReference>
<name>A0A0L6CTJ0_9RHOB</name>
<reference evidence="4" key="1">
    <citation type="submission" date="2015-07" db="EMBL/GenBank/DDBJ databases">
        <title>Draft Genome Sequence of Roseovarius tolerans EL-164, a producer of N-Acylated Alanine Methyl Esters (NAMEs).</title>
        <authorList>
            <person name="Voget S."/>
            <person name="Bruns H."/>
            <person name="Wagner-Doebler I."/>
            <person name="Schulz S."/>
            <person name="Daniel R."/>
        </authorList>
    </citation>
    <scope>NUCLEOTIDE SEQUENCE [LARGE SCALE GENOMIC DNA]</scope>
    <source>
        <strain evidence="4">EL-164</strain>
    </source>
</reference>
<accession>A0A0L6CTJ0</accession>
<sequence length="272" mass="29018">MQVRDLGELDGPLLIFGGPYSNLQATQAVMVEAERRGIAPERMICTGDIVAYCAQPAETVAAMRDLGCAVVAGNCERQLAARAGDCGCGFEAGTLCDRLSAGWYAQAEAAVSDEVRDWMAALPDMITFAHDGRRHAVIHGGARDISRFLWPMSHDDKFIEEIDCIQSVTGDISCVLAGHCGLAFSRRIGPVDWVNVGAIGMPPNDGRSETAFAILERGRATLHRLPYAHEAAQAAMRAAGLTQGYDTALGTGYWPSEEVLPPALRRAAVASG</sequence>
<dbReference type="Proteomes" id="UP000037046">
    <property type="component" value="Unassembled WGS sequence"/>
</dbReference>
<dbReference type="CDD" id="cd00838">
    <property type="entry name" value="MPP_superfamily"/>
    <property type="match status" value="1"/>
</dbReference>
<comment type="similarity">
    <text evidence="1">Belongs to the metallophosphoesterase superfamily. YfcE family.</text>
</comment>
<dbReference type="InterPro" id="IPR011152">
    <property type="entry name" value="Pesterase_MJ0912"/>
</dbReference>
<evidence type="ECO:0000313" key="3">
    <source>
        <dbReference type="EMBL" id="KNX41026.1"/>
    </source>
</evidence>
<proteinExistence type="inferred from homology"/>
<dbReference type="OrthoDB" id="9813918at2"/>
<dbReference type="PIRSF" id="PIRSF000883">
    <property type="entry name" value="Pesterase_MJ0912"/>
    <property type="match status" value="1"/>
</dbReference>
<keyword evidence="4" id="KW-1185">Reference proteome</keyword>
<comment type="caution">
    <text evidence="3">The sequence shown here is derived from an EMBL/GenBank/DDBJ whole genome shotgun (WGS) entry which is preliminary data.</text>
</comment>
<dbReference type="InterPro" id="IPR024654">
    <property type="entry name" value="Calcineurin-like_PHP_lpxH"/>
</dbReference>
<evidence type="ECO:0000259" key="2">
    <source>
        <dbReference type="Pfam" id="PF12850"/>
    </source>
</evidence>